<dbReference type="EMBL" id="UINC01011766">
    <property type="protein sequence ID" value="SVA51719.1"/>
    <property type="molecule type" value="Genomic_DNA"/>
</dbReference>
<name>A0A381WGV8_9ZZZZ</name>
<sequence length="26" mass="3039">MNNSILIQDKHDDPQTVKLSITENRE</sequence>
<gene>
    <name evidence="1" type="ORF">METZ01_LOCUS104573</name>
</gene>
<reference evidence="1" key="1">
    <citation type="submission" date="2018-05" db="EMBL/GenBank/DDBJ databases">
        <authorList>
            <person name="Lanie J.A."/>
            <person name="Ng W.-L."/>
            <person name="Kazmierczak K.M."/>
            <person name="Andrzejewski T.M."/>
            <person name="Davidsen T.M."/>
            <person name="Wayne K.J."/>
            <person name="Tettelin H."/>
            <person name="Glass J.I."/>
            <person name="Rusch D."/>
            <person name="Podicherti R."/>
            <person name="Tsui H.-C.T."/>
            <person name="Winkler M.E."/>
        </authorList>
    </citation>
    <scope>NUCLEOTIDE SEQUENCE</scope>
</reference>
<organism evidence="1">
    <name type="scientific">marine metagenome</name>
    <dbReference type="NCBI Taxonomy" id="408172"/>
    <lineage>
        <taxon>unclassified sequences</taxon>
        <taxon>metagenomes</taxon>
        <taxon>ecological metagenomes</taxon>
    </lineage>
</organism>
<proteinExistence type="predicted"/>
<accession>A0A381WGV8</accession>
<evidence type="ECO:0000313" key="1">
    <source>
        <dbReference type="EMBL" id="SVA51719.1"/>
    </source>
</evidence>
<dbReference type="AlphaFoldDB" id="A0A381WGV8"/>
<protein>
    <submittedName>
        <fullName evidence="1">Uncharacterized protein</fullName>
    </submittedName>
</protein>